<dbReference type="InterPro" id="IPR029063">
    <property type="entry name" value="SAM-dependent_MTases_sf"/>
</dbReference>
<organism evidence="9 10">
    <name type="scientific">Litorilituus sediminis</name>
    <dbReference type="NCBI Taxonomy" id="718192"/>
    <lineage>
        <taxon>Bacteria</taxon>
        <taxon>Pseudomonadati</taxon>
        <taxon>Pseudomonadota</taxon>
        <taxon>Gammaproteobacteria</taxon>
        <taxon>Alteromonadales</taxon>
        <taxon>Colwelliaceae</taxon>
        <taxon>Litorilituus</taxon>
    </lineage>
</organism>
<dbReference type="HAMAP" id="MF_00198">
    <property type="entry name" value="Spermidine_synth"/>
    <property type="match status" value="1"/>
</dbReference>
<evidence type="ECO:0000313" key="10">
    <source>
        <dbReference type="Proteomes" id="UP000290244"/>
    </source>
</evidence>
<feature type="binding site" evidence="5">
    <location>
        <begin position="145"/>
        <end position="146"/>
    </location>
    <ligand>
        <name>S-methyl-5'-thioadenosine</name>
        <dbReference type="ChEBI" id="CHEBI:17509"/>
    </ligand>
</feature>
<dbReference type="GO" id="GO:0008295">
    <property type="term" value="P:spermidine biosynthetic process"/>
    <property type="evidence" value="ECO:0007669"/>
    <property type="project" value="UniProtKB-UniRule"/>
</dbReference>
<keyword evidence="10" id="KW-1185">Reference proteome</keyword>
<dbReference type="Pfam" id="PF01564">
    <property type="entry name" value="Spermine_synth"/>
    <property type="match status" value="1"/>
</dbReference>
<evidence type="ECO:0000313" key="9">
    <source>
        <dbReference type="EMBL" id="QBG37773.1"/>
    </source>
</evidence>
<dbReference type="EC" id="2.5.1.16" evidence="5"/>
<dbReference type="Proteomes" id="UP000290244">
    <property type="component" value="Chromosome"/>
</dbReference>
<dbReference type="InterPro" id="IPR030374">
    <property type="entry name" value="PABS"/>
</dbReference>
<feature type="domain" description="PABS" evidence="8">
    <location>
        <begin position="11"/>
        <end position="242"/>
    </location>
</feature>
<accession>A0A4P6P843</accession>
<dbReference type="InterPro" id="IPR001045">
    <property type="entry name" value="Spermi_synthase"/>
</dbReference>
<comment type="subunit">
    <text evidence="5">Homodimer or homotetramer.</text>
</comment>
<dbReference type="PANTHER" id="PTHR43317:SF1">
    <property type="entry name" value="THERMOSPERMINE SYNTHASE ACAULIS5"/>
    <property type="match status" value="1"/>
</dbReference>
<dbReference type="NCBIfam" id="NF037959">
    <property type="entry name" value="MFS_SpdSyn"/>
    <property type="match status" value="1"/>
</dbReference>
<comment type="similarity">
    <text evidence="1 5">Belongs to the spermidine/spermine synthase family.</text>
</comment>
<proteinExistence type="inferred from homology"/>
<feature type="active site" description="Proton acceptor" evidence="5 6">
    <location>
        <position position="166"/>
    </location>
</feature>
<comment type="pathway">
    <text evidence="5">Amine and polyamine biosynthesis; spermidine biosynthesis; spermidine from putrescine: step 1/1.</text>
</comment>
<feature type="signal peptide" evidence="7">
    <location>
        <begin position="1"/>
        <end position="24"/>
    </location>
</feature>
<evidence type="ECO:0000256" key="7">
    <source>
        <dbReference type="SAM" id="SignalP"/>
    </source>
</evidence>
<evidence type="ECO:0000256" key="3">
    <source>
        <dbReference type="ARBA" id="ARBA00023066"/>
    </source>
</evidence>
<evidence type="ECO:0000259" key="8">
    <source>
        <dbReference type="PROSITE" id="PS51006"/>
    </source>
</evidence>
<evidence type="ECO:0000256" key="6">
    <source>
        <dbReference type="PROSITE-ProRule" id="PRU00354"/>
    </source>
</evidence>
<keyword evidence="4 5" id="KW-0620">Polyamine biosynthesis</keyword>
<feature type="chain" id="PRO_5021025944" description="Polyamine aminopropyltransferase" evidence="7">
    <location>
        <begin position="25"/>
        <end position="308"/>
    </location>
</feature>
<dbReference type="AlphaFoldDB" id="A0A4P6P843"/>
<feature type="binding site" evidence="5">
    <location>
        <position position="35"/>
    </location>
    <ligand>
        <name>S-methyl-5'-thioadenosine</name>
        <dbReference type="ChEBI" id="CHEBI:17509"/>
    </ligand>
</feature>
<gene>
    <name evidence="5" type="primary">speE</name>
    <name evidence="9" type="ORF">EMK97_08740</name>
</gene>
<evidence type="ECO:0000256" key="1">
    <source>
        <dbReference type="ARBA" id="ARBA00007867"/>
    </source>
</evidence>
<dbReference type="PROSITE" id="PS51006">
    <property type="entry name" value="PABS_2"/>
    <property type="match status" value="1"/>
</dbReference>
<protein>
    <recommendedName>
        <fullName evidence="5">Polyamine aminopropyltransferase</fullName>
    </recommendedName>
    <alternativeName>
        <fullName evidence="5">Putrescine aminopropyltransferase</fullName>
        <shortName evidence="5">PAPT</shortName>
    </alternativeName>
    <alternativeName>
        <fullName evidence="5">Spermidine synthase</fullName>
        <shortName evidence="5">SPDS</shortName>
        <shortName evidence="5">SPDSY</shortName>
        <ecNumber evidence="5">2.5.1.16</ecNumber>
    </alternativeName>
</protein>
<evidence type="ECO:0000256" key="5">
    <source>
        <dbReference type="HAMAP-Rule" id="MF_00198"/>
    </source>
</evidence>
<dbReference type="SUPFAM" id="SSF53335">
    <property type="entry name" value="S-adenosyl-L-methionine-dependent methyltransferases"/>
    <property type="match status" value="1"/>
</dbReference>
<dbReference type="KEGG" id="lsd:EMK97_08740"/>
<keyword evidence="7" id="KW-0732">Signal</keyword>
<dbReference type="EMBL" id="CP034759">
    <property type="protein sequence ID" value="QBG37773.1"/>
    <property type="molecule type" value="Genomic_DNA"/>
</dbReference>
<keyword evidence="2 5" id="KW-0808">Transferase</keyword>
<reference evidence="9 10" key="1">
    <citation type="submission" date="2018-12" db="EMBL/GenBank/DDBJ databases">
        <title>Complete genome of Litorilituus sediminis.</title>
        <authorList>
            <person name="Liu A."/>
            <person name="Rong J."/>
        </authorList>
    </citation>
    <scope>NUCLEOTIDE SEQUENCE [LARGE SCALE GENOMIC DNA]</scope>
    <source>
        <strain evidence="9 10">JCM 17549</strain>
    </source>
</reference>
<keyword evidence="3 5" id="KW-0745">Spermidine biosynthesis</keyword>
<dbReference type="OrthoDB" id="9761985at2"/>
<dbReference type="GO" id="GO:0004766">
    <property type="term" value="F:spermidine synthase activity"/>
    <property type="evidence" value="ECO:0007669"/>
    <property type="project" value="UniProtKB-UniRule"/>
</dbReference>
<comment type="function">
    <text evidence="5">Catalyzes the irreversible transfer of a propylamine group from the amino donor S-adenosylmethioninamine (decarboxy-AdoMet) to putrescine (1,4-diaminobutane) to yield spermidine.</text>
</comment>
<dbReference type="UniPathway" id="UPA00248">
    <property type="reaction ID" value="UER00314"/>
</dbReference>
<feature type="binding site" evidence="5">
    <location>
        <position position="118"/>
    </location>
    <ligand>
        <name>S-methyl-5'-thioadenosine</name>
        <dbReference type="ChEBI" id="CHEBI:17509"/>
    </ligand>
</feature>
<name>A0A4P6P843_9GAMM</name>
<comment type="catalytic activity">
    <reaction evidence="5">
        <text>S-adenosyl 3-(methylsulfanyl)propylamine + putrescine = S-methyl-5'-thioadenosine + spermidine + H(+)</text>
        <dbReference type="Rhea" id="RHEA:12721"/>
        <dbReference type="ChEBI" id="CHEBI:15378"/>
        <dbReference type="ChEBI" id="CHEBI:17509"/>
        <dbReference type="ChEBI" id="CHEBI:57443"/>
        <dbReference type="ChEBI" id="CHEBI:57834"/>
        <dbReference type="ChEBI" id="CHEBI:326268"/>
        <dbReference type="EC" id="2.5.1.16"/>
    </reaction>
</comment>
<dbReference type="PANTHER" id="PTHR43317">
    <property type="entry name" value="THERMOSPERMINE SYNTHASE ACAULIS5"/>
    <property type="match status" value="1"/>
</dbReference>
<sequence length="308" mass="35477">MMHNTLLALMSLLFLSLTSASVNAKVIHSERSLYRNILVEDHGDLRCLKFNVKSNKTQQSCFLKSEPDRLFFNYTKLLMTSLLVNPEPKRILIIGLGGGTMSNTLHQLLPESHIDNVEIDESVIKVAREYFSFFENDTIKTHSQDGRVFVKRALLKKQQYDWIILDAFNGDYIPEHLMTKEFLEEVKGLLTHNGVLTANTFSMSKLYKIESATYKAVFGDFYQVRNRANSNRVILAINQESKAHLTDIEQLTQANVEHYFELFKRFGVNAEQLSTHMYSTKTHQDWRDDSKILTDQFSPANLLNTKAN</sequence>
<evidence type="ECO:0000256" key="2">
    <source>
        <dbReference type="ARBA" id="ARBA00022679"/>
    </source>
</evidence>
<dbReference type="GO" id="GO:0010487">
    <property type="term" value="F:thermospermine synthase activity"/>
    <property type="evidence" value="ECO:0007669"/>
    <property type="project" value="UniProtKB-ARBA"/>
</dbReference>
<dbReference type="Gene3D" id="3.40.50.150">
    <property type="entry name" value="Vaccinia Virus protein VP39"/>
    <property type="match status" value="1"/>
</dbReference>
<evidence type="ECO:0000256" key="4">
    <source>
        <dbReference type="ARBA" id="ARBA00023115"/>
    </source>
</evidence>
<comment type="caution">
    <text evidence="5">Lacks conserved residue(s) required for the propagation of feature annotation.</text>
</comment>